<dbReference type="GO" id="GO:0000049">
    <property type="term" value="F:tRNA binding"/>
    <property type="evidence" value="ECO:0007669"/>
    <property type="project" value="UniProtKB-UniRule"/>
</dbReference>
<dbReference type="InterPro" id="IPR002547">
    <property type="entry name" value="tRNA-bd_dom"/>
</dbReference>
<comment type="caution">
    <text evidence="5">The sequence shown here is derived from an EMBL/GenBank/DDBJ whole genome shotgun (WGS) entry which is preliminary data.</text>
</comment>
<proteinExistence type="predicted"/>
<dbReference type="Pfam" id="PF01588">
    <property type="entry name" value="tRNA_bind"/>
    <property type="match status" value="1"/>
</dbReference>
<evidence type="ECO:0000313" key="5">
    <source>
        <dbReference type="EMBL" id="OGG49330.1"/>
    </source>
</evidence>
<evidence type="ECO:0000259" key="4">
    <source>
        <dbReference type="PROSITE" id="PS50886"/>
    </source>
</evidence>
<dbReference type="Gene3D" id="2.40.50.140">
    <property type="entry name" value="Nucleic acid-binding proteins"/>
    <property type="match status" value="1"/>
</dbReference>
<dbReference type="GO" id="GO:0006431">
    <property type="term" value="P:methionyl-tRNA aminoacylation"/>
    <property type="evidence" value="ECO:0007669"/>
    <property type="project" value="InterPro"/>
</dbReference>
<keyword evidence="2 3" id="KW-0694">RNA-binding</keyword>
<evidence type="ECO:0000256" key="1">
    <source>
        <dbReference type="ARBA" id="ARBA00022555"/>
    </source>
</evidence>
<dbReference type="PROSITE" id="PS50886">
    <property type="entry name" value="TRBD"/>
    <property type="match status" value="1"/>
</dbReference>
<dbReference type="EMBL" id="MFKW01000076">
    <property type="protein sequence ID" value="OGG49330.1"/>
    <property type="molecule type" value="Genomic_DNA"/>
</dbReference>
<protein>
    <recommendedName>
        <fullName evidence="4">tRNA-binding domain-containing protein</fullName>
    </recommendedName>
</protein>
<reference evidence="5 6" key="1">
    <citation type="journal article" date="2016" name="Nat. Commun.">
        <title>Thousands of microbial genomes shed light on interconnected biogeochemical processes in an aquifer system.</title>
        <authorList>
            <person name="Anantharaman K."/>
            <person name="Brown C.T."/>
            <person name="Hug L.A."/>
            <person name="Sharon I."/>
            <person name="Castelle C.J."/>
            <person name="Probst A.J."/>
            <person name="Thomas B.C."/>
            <person name="Singh A."/>
            <person name="Wilkins M.J."/>
            <person name="Karaoz U."/>
            <person name="Brodie E.L."/>
            <person name="Williams K.H."/>
            <person name="Hubbard S.S."/>
            <person name="Banfield J.F."/>
        </authorList>
    </citation>
    <scope>NUCLEOTIDE SEQUENCE [LARGE SCALE GENOMIC DNA]</scope>
</reference>
<dbReference type="InterPro" id="IPR051270">
    <property type="entry name" value="Tyrosine-tRNA_ligase_regulator"/>
</dbReference>
<keyword evidence="1 3" id="KW-0820">tRNA-binding</keyword>
<dbReference type="GO" id="GO:0005524">
    <property type="term" value="F:ATP binding"/>
    <property type="evidence" value="ECO:0007669"/>
    <property type="project" value="InterPro"/>
</dbReference>
<evidence type="ECO:0000256" key="2">
    <source>
        <dbReference type="ARBA" id="ARBA00022884"/>
    </source>
</evidence>
<accession>A0A1F6CK13</accession>
<dbReference type="InterPro" id="IPR004495">
    <property type="entry name" value="Met-tRNA-synth_bsu_C"/>
</dbReference>
<dbReference type="SUPFAM" id="SSF50249">
    <property type="entry name" value="Nucleic acid-binding proteins"/>
    <property type="match status" value="1"/>
</dbReference>
<sequence length="119" mass="12796">MGSTSRISIDEFSKIEVKVGTVRTAERVPETDKLLRLTVDFGEVTSNGNESLRQIISGIAAYVPEPEMLVGRQLAFVTNLAPRTIKGFESNGMLFAVGAGDTFAFLTPDRPVPPGTSAH</sequence>
<organism evidence="5 6">
    <name type="scientific">Candidatus Kaiserbacteria bacterium RIFCSPHIGHO2_01_FULL_54_36b</name>
    <dbReference type="NCBI Taxonomy" id="1798483"/>
    <lineage>
        <taxon>Bacteria</taxon>
        <taxon>Candidatus Kaiseribacteriota</taxon>
    </lineage>
</organism>
<dbReference type="InterPro" id="IPR012340">
    <property type="entry name" value="NA-bd_OB-fold"/>
</dbReference>
<evidence type="ECO:0000256" key="3">
    <source>
        <dbReference type="PROSITE-ProRule" id="PRU00209"/>
    </source>
</evidence>
<feature type="domain" description="TRNA-binding" evidence="4">
    <location>
        <begin position="11"/>
        <end position="119"/>
    </location>
</feature>
<dbReference type="PANTHER" id="PTHR11586">
    <property type="entry name" value="TRNA-AMINOACYLATION COFACTOR ARC1 FAMILY MEMBER"/>
    <property type="match status" value="1"/>
</dbReference>
<gene>
    <name evidence="5" type="ORF">A2704_01950</name>
</gene>
<dbReference type="PANTHER" id="PTHR11586:SF37">
    <property type="entry name" value="TRNA-BINDING DOMAIN-CONTAINING PROTEIN"/>
    <property type="match status" value="1"/>
</dbReference>
<dbReference type="GO" id="GO:0004825">
    <property type="term" value="F:methionine-tRNA ligase activity"/>
    <property type="evidence" value="ECO:0007669"/>
    <property type="project" value="InterPro"/>
</dbReference>
<evidence type="ECO:0000313" key="6">
    <source>
        <dbReference type="Proteomes" id="UP000176445"/>
    </source>
</evidence>
<name>A0A1F6CK13_9BACT</name>
<dbReference type="CDD" id="cd02800">
    <property type="entry name" value="tRNA_bind_EcMetRS_like"/>
    <property type="match status" value="1"/>
</dbReference>
<dbReference type="Proteomes" id="UP000176445">
    <property type="component" value="Unassembled WGS sequence"/>
</dbReference>
<dbReference type="AlphaFoldDB" id="A0A1F6CK13"/>